<dbReference type="EMBL" id="UINC01006264">
    <property type="protein sequence ID" value="SVA26492.1"/>
    <property type="molecule type" value="Genomic_DNA"/>
</dbReference>
<organism evidence="1">
    <name type="scientific">marine metagenome</name>
    <dbReference type="NCBI Taxonomy" id="408172"/>
    <lineage>
        <taxon>unclassified sequences</taxon>
        <taxon>metagenomes</taxon>
        <taxon>ecological metagenomes</taxon>
    </lineage>
</organism>
<protein>
    <submittedName>
        <fullName evidence="1">Uncharacterized protein</fullName>
    </submittedName>
</protein>
<reference evidence="1" key="1">
    <citation type="submission" date="2018-05" db="EMBL/GenBank/DDBJ databases">
        <authorList>
            <person name="Lanie J.A."/>
            <person name="Ng W.-L."/>
            <person name="Kazmierczak K.M."/>
            <person name="Andrzejewski T.M."/>
            <person name="Davidsen T.M."/>
            <person name="Wayne K.J."/>
            <person name="Tettelin H."/>
            <person name="Glass J.I."/>
            <person name="Rusch D."/>
            <person name="Podicherti R."/>
            <person name="Tsui H.-C.T."/>
            <person name="Winkler M.E."/>
        </authorList>
    </citation>
    <scope>NUCLEOTIDE SEQUENCE</scope>
</reference>
<sequence length="125" mass="13772">MFFENVRRACAHEFGTDDEPVPVDGHSAAETVSIHCIISGERGDFCPSTRVGAVHINISRGCLVAWFTNENLAIAHGDRSTEPDLSMCGSCYKGEDCEYSDTCNKLSHGLPPKLKSFSRRLPQLR</sequence>
<evidence type="ECO:0000313" key="1">
    <source>
        <dbReference type="EMBL" id="SVA26492.1"/>
    </source>
</evidence>
<gene>
    <name evidence="1" type="ORF">METZ01_LOCUS79346</name>
</gene>
<name>A0A381UE44_9ZZZZ</name>
<proteinExistence type="predicted"/>
<dbReference type="AlphaFoldDB" id="A0A381UE44"/>
<accession>A0A381UE44</accession>